<protein>
    <submittedName>
        <fullName evidence="4">Ovule protein</fullName>
    </submittedName>
</protein>
<dbReference type="AlphaFoldDB" id="A0A915AJE8"/>
<evidence type="ECO:0000256" key="2">
    <source>
        <dbReference type="SAM" id="Phobius"/>
    </source>
</evidence>
<feature type="compositionally biased region" description="Basic and acidic residues" evidence="1">
    <location>
        <begin position="192"/>
        <end position="203"/>
    </location>
</feature>
<dbReference type="Proteomes" id="UP000887569">
    <property type="component" value="Unplaced"/>
</dbReference>
<proteinExistence type="predicted"/>
<accession>A0A915AJE8</accession>
<feature type="region of interest" description="Disordered" evidence="1">
    <location>
        <begin position="192"/>
        <end position="218"/>
    </location>
</feature>
<name>A0A915AJE8_PARUN</name>
<keyword evidence="2" id="KW-0812">Transmembrane</keyword>
<dbReference type="WBParaSite" id="PgR010_g028_t02">
    <property type="protein sequence ID" value="PgR010_g028_t02"/>
    <property type="gene ID" value="PgR010_g028"/>
</dbReference>
<keyword evidence="2" id="KW-0472">Membrane</keyword>
<evidence type="ECO:0000256" key="1">
    <source>
        <dbReference type="SAM" id="MobiDB-lite"/>
    </source>
</evidence>
<evidence type="ECO:0000313" key="4">
    <source>
        <dbReference type="WBParaSite" id="PgR010_g028_t02"/>
    </source>
</evidence>
<keyword evidence="3" id="KW-1185">Reference proteome</keyword>
<feature type="transmembrane region" description="Helical" evidence="2">
    <location>
        <begin position="21"/>
        <end position="49"/>
    </location>
</feature>
<organism evidence="3 4">
    <name type="scientific">Parascaris univalens</name>
    <name type="common">Nematode worm</name>
    <dbReference type="NCBI Taxonomy" id="6257"/>
    <lineage>
        <taxon>Eukaryota</taxon>
        <taxon>Metazoa</taxon>
        <taxon>Ecdysozoa</taxon>
        <taxon>Nematoda</taxon>
        <taxon>Chromadorea</taxon>
        <taxon>Rhabditida</taxon>
        <taxon>Spirurina</taxon>
        <taxon>Ascaridomorpha</taxon>
        <taxon>Ascaridoidea</taxon>
        <taxon>Ascarididae</taxon>
        <taxon>Parascaris</taxon>
    </lineage>
</organism>
<keyword evidence="2" id="KW-1133">Transmembrane helix</keyword>
<feature type="transmembrane region" description="Helical" evidence="2">
    <location>
        <begin position="86"/>
        <end position="109"/>
    </location>
</feature>
<feature type="transmembrane region" description="Helical" evidence="2">
    <location>
        <begin position="138"/>
        <end position="158"/>
    </location>
</feature>
<reference evidence="4" key="1">
    <citation type="submission" date="2022-11" db="UniProtKB">
        <authorList>
            <consortium name="WormBaseParasite"/>
        </authorList>
    </citation>
    <scope>IDENTIFICATION</scope>
</reference>
<feature type="transmembrane region" description="Helical" evidence="2">
    <location>
        <begin position="55"/>
        <end position="79"/>
    </location>
</feature>
<evidence type="ECO:0000313" key="3">
    <source>
        <dbReference type="Proteomes" id="UP000887569"/>
    </source>
</evidence>
<sequence length="233" mass="26752">MARRELYARIEPKYITTCNMTVKTAVIIFVSVETLLMTTACMCCFWFAYFNLGALCVAILIWLIFILFGAMIGFQWALIPFGVLHCIAVLLLTFAVFSVITITICPYYQERWIDYLEDIAAENSYWLTRNQLYSYSRISFGICMGVFLLLISILVTLIKIGYMAYHYLGHYIDKDSPNFEKFLERAVQEAYKESRSKSAKSEGEVASTENEEQSYMPSETMLVSIASESTVNR</sequence>